<evidence type="ECO:0000313" key="3">
    <source>
        <dbReference type="EMBL" id="VFR86362.1"/>
    </source>
</evidence>
<name>A0A484UIU0_9ZZZZ</name>
<dbReference type="PANTHER" id="PTHR30121:SF6">
    <property type="entry name" value="SLR6007 PROTEIN"/>
    <property type="match status" value="1"/>
</dbReference>
<dbReference type="AlphaFoldDB" id="A0A484UIU0"/>
<dbReference type="EMBL" id="CAADIM010000018">
    <property type="protein sequence ID" value="VFR81307.1"/>
    <property type="molecule type" value="Genomic_DNA"/>
</dbReference>
<proteinExistence type="predicted"/>
<keyword evidence="1" id="KW-0812">Transmembrane</keyword>
<dbReference type="InterPro" id="IPR027417">
    <property type="entry name" value="P-loop_NTPase"/>
</dbReference>
<sequence>MVDVTDQELDVQKLRRDTRTLGQRFFAALYRPQNFRNAMFVLLVAELYWPAFWPVWIFLVWALRMSFDDQKFRMPLRIPKDIGGLDHTDFVDERIIEKAFWGMMSKSRIMRKILPAAGIVYLGYLRTPDETEAGRELWLTNSDARTHMFVAGTTGSGKTESLLGLVDNAMTWCSAVLYGDGKASLALPFSIWGLARRHGQEDNFQLLNFLTGGIDPFEVERLQKELIVKNIVMLWQSNSFNPFGSSPFDFLLQLLVSMLVKAEGSGAEWRDKAINMIDALLRILAFKRANGELEISVQVIRDSLALQNLVKFYLEGQQGLLPELAYLPIKAYFETGLPGFVPSLAHDPTQWDKEVYNQHGYLTGQFTRVLSLLTDQYGYIFQDKYPEIDVNDTLMNNRILVVLIPSLSKSPEEASAVGKLYVSAIRLSMGMNLGYQLEGKKAEVLEKRGSVGRYPKLLINDELGYWFAIGIAVMFAQARELNCMMVAAVQDTQGLKRGEAKDESGSLIANTKVKWCLALEDADDTFELIRKSGGQGYYSVLSGYNEASSMLLSSYEAQGAANIQEKDRITLKELKKLQQGEGMVIFKDSVVPVASYYIPNEHKQSTVLAPRINRLLQIERPKSNRLAAAGAKVSARNPRQASGKVSQLLATETRPDYPEIEDPILDAVVDAASKLSGSDEHSATAVERGIVLYEVALQAMREAQRKDMGPFFHRVVEVEEPEEIAVADYNKLDDYPDED</sequence>
<evidence type="ECO:0000313" key="2">
    <source>
        <dbReference type="EMBL" id="VFR81307.1"/>
    </source>
</evidence>
<dbReference type="SUPFAM" id="SSF52540">
    <property type="entry name" value="P-loop containing nucleoside triphosphate hydrolases"/>
    <property type="match status" value="1"/>
</dbReference>
<keyword evidence="1" id="KW-1133">Transmembrane helix</keyword>
<dbReference type="Gene3D" id="3.40.50.300">
    <property type="entry name" value="P-loop containing nucleotide triphosphate hydrolases"/>
    <property type="match status" value="2"/>
</dbReference>
<dbReference type="PANTHER" id="PTHR30121">
    <property type="entry name" value="UNCHARACTERIZED PROTEIN YJGR-RELATED"/>
    <property type="match status" value="1"/>
</dbReference>
<keyword evidence="1" id="KW-0472">Membrane</keyword>
<feature type="transmembrane region" description="Helical" evidence="1">
    <location>
        <begin position="47"/>
        <end position="67"/>
    </location>
</feature>
<reference evidence="3" key="1">
    <citation type="submission" date="2019-03" db="EMBL/GenBank/DDBJ databases">
        <authorList>
            <person name="Danneels B."/>
        </authorList>
    </citation>
    <scope>NUCLEOTIDE SEQUENCE</scope>
</reference>
<protein>
    <submittedName>
        <fullName evidence="3">IcmO (DotL) protein</fullName>
    </submittedName>
</protein>
<gene>
    <name evidence="2" type="ORF">ISE1_2737</name>
    <name evidence="3" type="ORF">ISE2_4488</name>
</gene>
<evidence type="ECO:0000256" key="1">
    <source>
        <dbReference type="SAM" id="Phobius"/>
    </source>
</evidence>
<dbReference type="InterPro" id="IPR051162">
    <property type="entry name" value="T4SS_component"/>
</dbReference>
<organism evidence="3">
    <name type="scientific">plant metagenome</name>
    <dbReference type="NCBI Taxonomy" id="1297885"/>
    <lineage>
        <taxon>unclassified sequences</taxon>
        <taxon>metagenomes</taxon>
        <taxon>organismal metagenomes</taxon>
    </lineage>
</organism>
<dbReference type="EMBL" id="CAADIN010000014">
    <property type="protein sequence ID" value="VFR86362.1"/>
    <property type="molecule type" value="Genomic_DNA"/>
</dbReference>
<accession>A0A484UIU0</accession>